<accession>A0A376B8D1</accession>
<evidence type="ECO:0000256" key="10">
    <source>
        <dbReference type="ARBA" id="ARBA00083849"/>
    </source>
</evidence>
<dbReference type="InterPro" id="IPR000277">
    <property type="entry name" value="Cys/Met-Metab_PyrdxlP-dep_enz"/>
</dbReference>
<evidence type="ECO:0000256" key="3">
    <source>
        <dbReference type="ARBA" id="ARBA00022898"/>
    </source>
</evidence>
<sequence length="687" mass="77978">MSSNNISTIVGESIPPQTKHAVSVCLPTWKSNVGYEEHDPEVISRLTTGYPRFFIHKSIQKLCSVLIEKYAIDNEREKCLVFSSYNVAKRCREYIKVRSPKNKASKVRILQLSTCKPNNPEEEHYKQECKVSVVFVDQEDFPFLKEYWQHTGEGISSRVAEYVLKELFLAINKEAEKNKGHIQDETANTLNQQLDDDENFVEQRFGRSLDMSMGARAKLLIKRRIARKVVDVDDEGGTTASADNGRTITSGATGNINEFIIDTTSRSTNHGTDSRSQSNNINTSDFTHYNENGEEVEVFNITNSIEENTISDNVPRGNVEVQPSPYKIDSEKDVYLFPSGMAAIFTAHRLLLELDSLRVNRKYDDEQEQLPHSKVNRVIGYGAPYKKTVMFGFPYTDTLSILRKFNHTHFLPNDDAMERLQEILQSGEQILAVFCETPSNPLLKMGDLLKLHDLSLKYGFYIVVDDTIGGFVNLDVLPHADIVVSSLTKIFSGDSNVLAGSLILNPKSRLYDFAINSFFSNADGSSSYEDLLWCEDAICLERNSRDFIERALKVNVTTEWLITEVLLPYKGKLFRNIYYPTLTNKETKENYDAVKTIHGGYGEVFSLVFFEYERAILFFDNLKLCKGPSLGTNFTLSCPYAIIAHYAELEEVAKYGVDKSLVRVSVGLESPEYLRDLFQYAIDKAME</sequence>
<evidence type="ECO:0000256" key="11">
    <source>
        <dbReference type="SAM" id="MobiDB-lite"/>
    </source>
</evidence>
<evidence type="ECO:0000256" key="6">
    <source>
        <dbReference type="ARBA" id="ARBA00058439"/>
    </source>
</evidence>
<protein>
    <recommendedName>
        <fullName evidence="9">cystathionine gamma-synthase</fullName>
        <ecNumber evidence="9">2.5.1.48</ecNumber>
    </recommendedName>
    <alternativeName>
        <fullName evidence="10">O-succinylhomoserine (thiol)-lyase</fullName>
    </alternativeName>
</protein>
<keyword evidence="4" id="KW-0028">Amino-acid biosynthesis</keyword>
<dbReference type="SUPFAM" id="SSF53383">
    <property type="entry name" value="PLP-dependent transferases"/>
    <property type="match status" value="1"/>
</dbReference>
<evidence type="ECO:0000256" key="5">
    <source>
        <dbReference type="ARBA" id="ARBA00051441"/>
    </source>
</evidence>
<dbReference type="Gene3D" id="3.40.640.10">
    <property type="entry name" value="Type I PLP-dependent aspartate aminotransferase-like (Major domain)"/>
    <property type="match status" value="1"/>
</dbReference>
<proteinExistence type="inferred from homology"/>
<dbReference type="AlphaFoldDB" id="A0A376B8D1"/>
<evidence type="ECO:0000313" key="12">
    <source>
        <dbReference type="EMBL" id="SSD60871.1"/>
    </source>
</evidence>
<dbReference type="PANTHER" id="PTHR42699:SF1">
    <property type="entry name" value="CYSTATHIONINE GAMMA-SYNTHASE-RELATED"/>
    <property type="match status" value="1"/>
</dbReference>
<keyword evidence="2" id="KW-0808">Transferase</keyword>
<dbReference type="Proteomes" id="UP000262825">
    <property type="component" value="Unassembled WGS sequence"/>
</dbReference>
<dbReference type="InterPro" id="IPR054542">
    <property type="entry name" value="Cys_met_metab_PP"/>
</dbReference>
<dbReference type="OrthoDB" id="10047078at2759"/>
<dbReference type="InterPro" id="IPR015424">
    <property type="entry name" value="PyrdxlP-dep_Trfase"/>
</dbReference>
<dbReference type="Pfam" id="PF01053">
    <property type="entry name" value="Cys_Met_Meta_PP"/>
    <property type="match status" value="1"/>
</dbReference>
<dbReference type="EMBL" id="UFAJ01000481">
    <property type="protein sequence ID" value="SSD60871.1"/>
    <property type="molecule type" value="Genomic_DNA"/>
</dbReference>
<name>A0A376B8D1_9ASCO</name>
<dbReference type="GO" id="GO:0009086">
    <property type="term" value="P:methionine biosynthetic process"/>
    <property type="evidence" value="ECO:0007669"/>
    <property type="project" value="UniProtKB-KW"/>
</dbReference>
<comment type="pathway">
    <text evidence="7">Amino-acid biosynthesis; L-methionine biosynthesis via de novo pathway; L-cystathionine from O-succinyl-L-homoserine: step 1/1.</text>
</comment>
<comment type="catalytic activity">
    <reaction evidence="5">
        <text>O-succinyl-L-homoserine + L-cysteine = L,L-cystathionine + succinate + H(+)</text>
        <dbReference type="Rhea" id="RHEA:20397"/>
        <dbReference type="ChEBI" id="CHEBI:15378"/>
        <dbReference type="ChEBI" id="CHEBI:30031"/>
        <dbReference type="ChEBI" id="CHEBI:35235"/>
        <dbReference type="ChEBI" id="CHEBI:57661"/>
        <dbReference type="ChEBI" id="CHEBI:58161"/>
        <dbReference type="EC" id="2.5.1.48"/>
    </reaction>
</comment>
<dbReference type="InterPro" id="IPR015421">
    <property type="entry name" value="PyrdxlP-dep_Trfase_major"/>
</dbReference>
<dbReference type="Gene3D" id="3.90.1150.10">
    <property type="entry name" value="Aspartate Aminotransferase, domain 1"/>
    <property type="match status" value="1"/>
</dbReference>
<dbReference type="FunFam" id="3.90.1150.10:FF:000063">
    <property type="entry name" value="Probable cystathionine gamma-synthase"/>
    <property type="match status" value="1"/>
</dbReference>
<comment type="function">
    <text evidence="6">Catalyzes the formation of L-cystathionine from O-succinyl-L-homoserine (OSHS) and L-cysteine, via a gamma-replacement reaction. In the absence of thiol, catalyzes gamma-elimination to form 2-oxobutanoate, succinate and ammonia.</text>
</comment>
<evidence type="ECO:0000313" key="13">
    <source>
        <dbReference type="Proteomes" id="UP000262825"/>
    </source>
</evidence>
<dbReference type="PROSITE" id="PS00868">
    <property type="entry name" value="CYS_MET_METAB_PP"/>
    <property type="match status" value="1"/>
</dbReference>
<evidence type="ECO:0000256" key="4">
    <source>
        <dbReference type="ARBA" id="ARBA00023167"/>
    </source>
</evidence>
<evidence type="ECO:0000256" key="1">
    <source>
        <dbReference type="ARBA" id="ARBA00001933"/>
    </source>
</evidence>
<keyword evidence="13" id="KW-1185">Reference proteome</keyword>
<organism evidence="12 13">
    <name type="scientific">Saccharomycodes ludwigii</name>
    <dbReference type="NCBI Taxonomy" id="36035"/>
    <lineage>
        <taxon>Eukaryota</taxon>
        <taxon>Fungi</taxon>
        <taxon>Dikarya</taxon>
        <taxon>Ascomycota</taxon>
        <taxon>Saccharomycotina</taxon>
        <taxon>Saccharomycetes</taxon>
        <taxon>Saccharomycodales</taxon>
        <taxon>Saccharomycodaceae</taxon>
        <taxon>Saccharomycodes</taxon>
    </lineage>
</organism>
<dbReference type="VEuPathDB" id="FungiDB:SCODWIG_02632"/>
<evidence type="ECO:0000256" key="8">
    <source>
        <dbReference type="ARBA" id="ARBA00061376"/>
    </source>
</evidence>
<comment type="similarity">
    <text evidence="8">Belongs to the trans-sulfuration enzymes family. MET7 subfamily.</text>
</comment>
<dbReference type="FunFam" id="3.40.640.10:FF:000094">
    <property type="entry name" value="Probable cystathionine gamma-synthase"/>
    <property type="match status" value="1"/>
</dbReference>
<comment type="cofactor">
    <cofactor evidence="1">
        <name>pyridoxal 5'-phosphate</name>
        <dbReference type="ChEBI" id="CHEBI:597326"/>
    </cofactor>
</comment>
<dbReference type="PANTHER" id="PTHR42699">
    <property type="match status" value="1"/>
</dbReference>
<dbReference type="InterPro" id="IPR015422">
    <property type="entry name" value="PyrdxlP-dep_Trfase_small"/>
</dbReference>
<feature type="region of interest" description="Disordered" evidence="11">
    <location>
        <begin position="265"/>
        <end position="286"/>
    </location>
</feature>
<gene>
    <name evidence="12" type="ORF">SCODWIG_02632</name>
</gene>
<dbReference type="GO" id="GO:0003962">
    <property type="term" value="F:cystathionine gamma-synthase activity"/>
    <property type="evidence" value="ECO:0007669"/>
    <property type="project" value="UniProtKB-EC"/>
</dbReference>
<reference evidence="13" key="1">
    <citation type="submission" date="2018-06" db="EMBL/GenBank/DDBJ databases">
        <authorList>
            <person name="Guldener U."/>
        </authorList>
    </citation>
    <scope>NUCLEOTIDE SEQUENCE [LARGE SCALE GENOMIC DNA]</scope>
    <source>
        <strain evidence="13">UTAD17</strain>
    </source>
</reference>
<evidence type="ECO:0000256" key="2">
    <source>
        <dbReference type="ARBA" id="ARBA00022679"/>
    </source>
</evidence>
<evidence type="ECO:0000256" key="7">
    <source>
        <dbReference type="ARBA" id="ARBA00060510"/>
    </source>
</evidence>
<dbReference type="EC" id="2.5.1.48" evidence="9"/>
<evidence type="ECO:0000256" key="9">
    <source>
        <dbReference type="ARBA" id="ARBA00066530"/>
    </source>
</evidence>
<dbReference type="InterPro" id="IPR051750">
    <property type="entry name" value="Trans-sulfuration_enzymes"/>
</dbReference>
<dbReference type="GO" id="GO:0030170">
    <property type="term" value="F:pyridoxal phosphate binding"/>
    <property type="evidence" value="ECO:0007669"/>
    <property type="project" value="InterPro"/>
</dbReference>
<keyword evidence="3" id="KW-0663">Pyridoxal phosphate</keyword>
<keyword evidence="4" id="KW-0486">Methionine biosynthesis</keyword>
<dbReference type="GO" id="GO:0019346">
    <property type="term" value="P:transsulfuration"/>
    <property type="evidence" value="ECO:0007669"/>
    <property type="project" value="InterPro"/>
</dbReference>